<organism evidence="2 3">
    <name type="scientific">Trifolium medium</name>
    <dbReference type="NCBI Taxonomy" id="97028"/>
    <lineage>
        <taxon>Eukaryota</taxon>
        <taxon>Viridiplantae</taxon>
        <taxon>Streptophyta</taxon>
        <taxon>Embryophyta</taxon>
        <taxon>Tracheophyta</taxon>
        <taxon>Spermatophyta</taxon>
        <taxon>Magnoliopsida</taxon>
        <taxon>eudicotyledons</taxon>
        <taxon>Gunneridae</taxon>
        <taxon>Pentapetalae</taxon>
        <taxon>rosids</taxon>
        <taxon>fabids</taxon>
        <taxon>Fabales</taxon>
        <taxon>Fabaceae</taxon>
        <taxon>Papilionoideae</taxon>
        <taxon>50 kb inversion clade</taxon>
        <taxon>NPAAA clade</taxon>
        <taxon>Hologalegina</taxon>
        <taxon>IRL clade</taxon>
        <taxon>Trifolieae</taxon>
        <taxon>Trifolium</taxon>
    </lineage>
</organism>
<protein>
    <submittedName>
        <fullName evidence="2">Uncharacterized protein</fullName>
    </submittedName>
</protein>
<evidence type="ECO:0000256" key="1">
    <source>
        <dbReference type="SAM" id="MobiDB-lite"/>
    </source>
</evidence>
<feature type="compositionally biased region" description="Basic and acidic residues" evidence="1">
    <location>
        <begin position="1"/>
        <end position="12"/>
    </location>
</feature>
<proteinExistence type="predicted"/>
<feature type="region of interest" description="Disordered" evidence="1">
    <location>
        <begin position="1"/>
        <end position="56"/>
    </location>
</feature>
<keyword evidence="3" id="KW-1185">Reference proteome</keyword>
<dbReference type="AlphaFoldDB" id="A0A392U3Y3"/>
<dbReference type="EMBL" id="LXQA010731455">
    <property type="protein sequence ID" value="MCI68149.1"/>
    <property type="molecule type" value="Genomic_DNA"/>
</dbReference>
<name>A0A392U3Y3_9FABA</name>
<feature type="non-terminal residue" evidence="2">
    <location>
        <position position="56"/>
    </location>
</feature>
<dbReference type="Proteomes" id="UP000265520">
    <property type="component" value="Unassembled WGS sequence"/>
</dbReference>
<accession>A0A392U3Y3</accession>
<evidence type="ECO:0000313" key="2">
    <source>
        <dbReference type="EMBL" id="MCI68149.1"/>
    </source>
</evidence>
<sequence>MESTSKDGDKGKQPTKVSASARRKHAAENPPKKRSWKCPTQLEAAETAYPVPEHHE</sequence>
<reference evidence="2 3" key="1">
    <citation type="journal article" date="2018" name="Front. Plant Sci.">
        <title>Red Clover (Trifolium pratense) and Zigzag Clover (T. medium) - A Picture of Genomic Similarities and Differences.</title>
        <authorList>
            <person name="Dluhosova J."/>
            <person name="Istvanek J."/>
            <person name="Nedelnik J."/>
            <person name="Repkova J."/>
        </authorList>
    </citation>
    <scope>NUCLEOTIDE SEQUENCE [LARGE SCALE GENOMIC DNA]</scope>
    <source>
        <strain evidence="3">cv. 10/8</strain>
        <tissue evidence="2">Leaf</tissue>
    </source>
</reference>
<comment type="caution">
    <text evidence="2">The sequence shown here is derived from an EMBL/GenBank/DDBJ whole genome shotgun (WGS) entry which is preliminary data.</text>
</comment>
<evidence type="ECO:0000313" key="3">
    <source>
        <dbReference type="Proteomes" id="UP000265520"/>
    </source>
</evidence>